<feature type="compositionally biased region" description="Low complexity" evidence="1">
    <location>
        <begin position="35"/>
        <end position="86"/>
    </location>
</feature>
<sequence>MSVVRSSMAVRAAASVLAIAGLATACGPARETEPTSEPATASASTSPSASESPSTSPSSTRSASASPSTPTEEPSSTPTEPPSSSSLTLKPTGTRSDASTDDPSSDAQGDAAPDEWFTSGSSFDLPYAVDPIAVESLDDGIGQLSSDSDASDYAISGTCAHGLDSSRDRLETTCQVTDLNRSGRTATWVITATPVADDELALTARVR</sequence>
<organism evidence="3 4">
    <name type="scientific">Brachybacterium huguangmaarense</name>
    <dbReference type="NCBI Taxonomy" id="1652028"/>
    <lineage>
        <taxon>Bacteria</taxon>
        <taxon>Bacillati</taxon>
        <taxon>Actinomycetota</taxon>
        <taxon>Actinomycetes</taxon>
        <taxon>Micrococcales</taxon>
        <taxon>Dermabacteraceae</taxon>
        <taxon>Brachybacterium</taxon>
    </lineage>
</organism>
<feature type="chain" id="PRO_5045818636" evidence="2">
    <location>
        <begin position="26"/>
        <end position="207"/>
    </location>
</feature>
<dbReference type="Proteomes" id="UP001164305">
    <property type="component" value="Chromosome"/>
</dbReference>
<dbReference type="EMBL" id="CP107020">
    <property type="protein sequence ID" value="UYG17682.1"/>
    <property type="molecule type" value="Genomic_DNA"/>
</dbReference>
<protein>
    <submittedName>
        <fullName evidence="3">Uncharacterized protein</fullName>
    </submittedName>
</protein>
<evidence type="ECO:0000256" key="1">
    <source>
        <dbReference type="SAM" id="MobiDB-lite"/>
    </source>
</evidence>
<evidence type="ECO:0000313" key="3">
    <source>
        <dbReference type="EMBL" id="UYG17682.1"/>
    </source>
</evidence>
<name>A0ABY6G3J8_9MICO</name>
<reference evidence="3" key="1">
    <citation type="submission" date="2022-10" db="EMBL/GenBank/DDBJ databases">
        <title>Whole-Genome Sequencing of Brachybacterium huguangmaarense BRM-3, Isolated from Betula schmidtii.</title>
        <authorList>
            <person name="Haam D."/>
        </authorList>
    </citation>
    <scope>NUCLEOTIDE SEQUENCE</scope>
    <source>
        <strain evidence="3">BRM-3</strain>
    </source>
</reference>
<dbReference type="PROSITE" id="PS51257">
    <property type="entry name" value="PROKAR_LIPOPROTEIN"/>
    <property type="match status" value="1"/>
</dbReference>
<accession>A0ABY6G3J8</accession>
<feature type="region of interest" description="Disordered" evidence="1">
    <location>
        <begin position="28"/>
        <end position="118"/>
    </location>
</feature>
<feature type="signal peptide" evidence="2">
    <location>
        <begin position="1"/>
        <end position="25"/>
    </location>
</feature>
<dbReference type="RefSeq" id="WP_263594890.1">
    <property type="nucleotide sequence ID" value="NZ_CP107020.1"/>
</dbReference>
<gene>
    <name evidence="3" type="ORF">BRM3_04475</name>
</gene>
<proteinExistence type="predicted"/>
<keyword evidence="4" id="KW-1185">Reference proteome</keyword>
<evidence type="ECO:0000256" key="2">
    <source>
        <dbReference type="SAM" id="SignalP"/>
    </source>
</evidence>
<keyword evidence="2" id="KW-0732">Signal</keyword>
<evidence type="ECO:0000313" key="4">
    <source>
        <dbReference type="Proteomes" id="UP001164305"/>
    </source>
</evidence>